<dbReference type="PANTHER" id="PTHR11067:SF9">
    <property type="entry name" value="INOSINE TRIPHOSPHATE PYROPHOSPHATASE"/>
    <property type="match status" value="1"/>
</dbReference>
<evidence type="ECO:0000256" key="7">
    <source>
        <dbReference type="ARBA" id="ARBA00022842"/>
    </source>
</evidence>
<dbReference type="SUPFAM" id="SSF52972">
    <property type="entry name" value="ITPase-like"/>
    <property type="match status" value="1"/>
</dbReference>
<evidence type="ECO:0000256" key="8">
    <source>
        <dbReference type="ARBA" id="ARBA00023080"/>
    </source>
</evidence>
<dbReference type="GO" id="GO:0036222">
    <property type="term" value="F:XTP diphosphatase activity"/>
    <property type="evidence" value="ECO:0007669"/>
    <property type="project" value="UniProtKB-ARBA"/>
</dbReference>
<evidence type="ECO:0000256" key="3">
    <source>
        <dbReference type="ARBA" id="ARBA00011738"/>
    </source>
</evidence>
<evidence type="ECO:0000256" key="10">
    <source>
        <dbReference type="ARBA" id="ARBA00052017"/>
    </source>
</evidence>
<comment type="caution">
    <text evidence="18">The sequence shown here is derived from an EMBL/GenBank/DDBJ whole genome shotgun (WGS) entry which is preliminary data.</text>
</comment>
<evidence type="ECO:0000313" key="18">
    <source>
        <dbReference type="EMBL" id="KKK65032.1"/>
    </source>
</evidence>
<dbReference type="Gene3D" id="3.90.950.10">
    <property type="match status" value="1"/>
</dbReference>
<dbReference type="NCBIfam" id="TIGR00042">
    <property type="entry name" value="RdgB/HAM1 family non-canonical purine NTP pyrophosphatase"/>
    <property type="match status" value="1"/>
</dbReference>
<keyword evidence="7" id="KW-0460">Magnesium</keyword>
<dbReference type="EMBL" id="LAZR01060753">
    <property type="protein sequence ID" value="KKK65032.1"/>
    <property type="molecule type" value="Genomic_DNA"/>
</dbReference>
<evidence type="ECO:0000256" key="11">
    <source>
        <dbReference type="ARBA" id="ARBA00066468"/>
    </source>
</evidence>
<dbReference type="CDD" id="cd00515">
    <property type="entry name" value="HAM1"/>
    <property type="match status" value="1"/>
</dbReference>
<dbReference type="EC" id="3.6.1.66" evidence="11"/>
<dbReference type="InterPro" id="IPR020922">
    <property type="entry name" value="dITP/XTP_pyrophosphatase"/>
</dbReference>
<evidence type="ECO:0000256" key="5">
    <source>
        <dbReference type="ARBA" id="ARBA00022741"/>
    </source>
</evidence>
<dbReference type="GO" id="GO:0035870">
    <property type="term" value="F:dITP diphosphatase activity"/>
    <property type="evidence" value="ECO:0007669"/>
    <property type="project" value="UniProtKB-ARBA"/>
</dbReference>
<keyword evidence="4" id="KW-0479">Metal-binding</keyword>
<dbReference type="Pfam" id="PF01725">
    <property type="entry name" value="Ham1p_like"/>
    <property type="match status" value="1"/>
</dbReference>
<evidence type="ECO:0000256" key="1">
    <source>
        <dbReference type="ARBA" id="ARBA00001946"/>
    </source>
</evidence>
<comment type="catalytic activity">
    <reaction evidence="9">
        <text>dITP + H2O = dIMP + diphosphate + H(+)</text>
        <dbReference type="Rhea" id="RHEA:28342"/>
        <dbReference type="ChEBI" id="CHEBI:15377"/>
        <dbReference type="ChEBI" id="CHEBI:15378"/>
        <dbReference type="ChEBI" id="CHEBI:33019"/>
        <dbReference type="ChEBI" id="CHEBI:61194"/>
        <dbReference type="ChEBI" id="CHEBI:61382"/>
        <dbReference type="EC" id="3.6.1.66"/>
    </reaction>
</comment>
<dbReference type="NCBIfam" id="NF011398">
    <property type="entry name" value="PRK14823.1"/>
    <property type="match status" value="1"/>
</dbReference>
<organism evidence="18">
    <name type="scientific">marine sediment metagenome</name>
    <dbReference type="NCBI Taxonomy" id="412755"/>
    <lineage>
        <taxon>unclassified sequences</taxon>
        <taxon>metagenomes</taxon>
        <taxon>ecological metagenomes</taxon>
    </lineage>
</organism>
<dbReference type="GO" id="GO:0046872">
    <property type="term" value="F:metal ion binding"/>
    <property type="evidence" value="ECO:0007669"/>
    <property type="project" value="UniProtKB-KW"/>
</dbReference>
<evidence type="ECO:0000256" key="13">
    <source>
        <dbReference type="ARBA" id="ARBA00075987"/>
    </source>
</evidence>
<dbReference type="GO" id="GO:0005829">
    <property type="term" value="C:cytosol"/>
    <property type="evidence" value="ECO:0007669"/>
    <property type="project" value="TreeGrafter"/>
</dbReference>
<protein>
    <recommendedName>
        <fullName evidence="12">dITP/XTP pyrophosphatase</fullName>
        <ecNumber evidence="11">3.6.1.66</ecNumber>
    </recommendedName>
    <alternativeName>
        <fullName evidence="13">Non-canonical purine NTP pyrophosphatase</fullName>
    </alternativeName>
    <alternativeName>
        <fullName evidence="14">Non-standard purine NTP pyrophosphatase</fullName>
    </alternativeName>
    <alternativeName>
        <fullName evidence="16">Nucleoside-triphosphate diphosphatase</fullName>
    </alternativeName>
    <alternativeName>
        <fullName evidence="15">Nucleoside-triphosphate pyrophosphatase</fullName>
    </alternativeName>
</protein>
<reference evidence="18" key="1">
    <citation type="journal article" date="2015" name="Nature">
        <title>Complex archaea that bridge the gap between prokaryotes and eukaryotes.</title>
        <authorList>
            <person name="Spang A."/>
            <person name="Saw J.H."/>
            <person name="Jorgensen S.L."/>
            <person name="Zaremba-Niedzwiedzka K."/>
            <person name="Martijn J."/>
            <person name="Lind A.E."/>
            <person name="van Eijk R."/>
            <person name="Schleper C."/>
            <person name="Guy L."/>
            <person name="Ettema T.J."/>
        </authorList>
    </citation>
    <scope>NUCLEOTIDE SEQUENCE</scope>
</reference>
<dbReference type="InterPro" id="IPR029001">
    <property type="entry name" value="ITPase-like_fam"/>
</dbReference>
<evidence type="ECO:0000256" key="15">
    <source>
        <dbReference type="ARBA" id="ARBA00083186"/>
    </source>
</evidence>
<dbReference type="HAMAP" id="MF_01405">
    <property type="entry name" value="Non_canon_purine_NTPase"/>
    <property type="match status" value="1"/>
</dbReference>
<evidence type="ECO:0000256" key="17">
    <source>
        <dbReference type="SAM" id="Coils"/>
    </source>
</evidence>
<dbReference type="InterPro" id="IPR002637">
    <property type="entry name" value="RdgB/HAM1"/>
</dbReference>
<evidence type="ECO:0000256" key="4">
    <source>
        <dbReference type="ARBA" id="ARBA00022723"/>
    </source>
</evidence>
<comment type="subunit">
    <text evidence="3">Homodimer.</text>
</comment>
<dbReference type="AlphaFoldDB" id="A0A0F8X7D9"/>
<dbReference type="GO" id="GO:0036220">
    <property type="term" value="F:ITP diphosphatase activity"/>
    <property type="evidence" value="ECO:0007669"/>
    <property type="project" value="UniProtKB-EC"/>
</dbReference>
<gene>
    <name evidence="18" type="ORF">LCGC14_2978240</name>
</gene>
<dbReference type="GO" id="GO:0000166">
    <property type="term" value="F:nucleotide binding"/>
    <property type="evidence" value="ECO:0007669"/>
    <property type="project" value="UniProtKB-KW"/>
</dbReference>
<proteinExistence type="inferred from homology"/>
<dbReference type="FunFam" id="3.90.950.10:FF:000001">
    <property type="entry name" value="dITP/XTP pyrophosphatase"/>
    <property type="match status" value="1"/>
</dbReference>
<sequence length="197" mass="21924">MTLVFATHNPNKLKEIQSLLPDIIQLKSLTDIGCTEDIIEDAQTLEGNALLKARYVKNKYGLDCFADDTGLEVEALDGEPGVFSARYAGEQKNASDNMAKLLDALKDLQNRKARFKTVIALCLNDKEHTFEGVCNGSITDEKMGESGFGYDPVFKPETYTETFAQMPLALKNEIGHRGKAFQKLVGFLKNQELQQNK</sequence>
<feature type="coiled-coil region" evidence="17">
    <location>
        <begin position="91"/>
        <end position="118"/>
    </location>
</feature>
<dbReference type="PANTHER" id="PTHR11067">
    <property type="entry name" value="INOSINE TRIPHOSPHATE PYROPHOSPHATASE/HAM1 PROTEIN"/>
    <property type="match status" value="1"/>
</dbReference>
<evidence type="ECO:0000256" key="2">
    <source>
        <dbReference type="ARBA" id="ARBA00008023"/>
    </source>
</evidence>
<name>A0A0F8X7D9_9ZZZZ</name>
<keyword evidence="5" id="KW-0547">Nucleotide-binding</keyword>
<evidence type="ECO:0000256" key="6">
    <source>
        <dbReference type="ARBA" id="ARBA00022801"/>
    </source>
</evidence>
<dbReference type="GO" id="GO:0017111">
    <property type="term" value="F:ribonucleoside triphosphate phosphatase activity"/>
    <property type="evidence" value="ECO:0007669"/>
    <property type="project" value="InterPro"/>
</dbReference>
<keyword evidence="17" id="KW-0175">Coiled coil</keyword>
<dbReference type="GO" id="GO:0009117">
    <property type="term" value="P:nucleotide metabolic process"/>
    <property type="evidence" value="ECO:0007669"/>
    <property type="project" value="UniProtKB-KW"/>
</dbReference>
<keyword evidence="6" id="KW-0378">Hydrolase</keyword>
<comment type="cofactor">
    <cofactor evidence="1">
        <name>Mg(2+)</name>
        <dbReference type="ChEBI" id="CHEBI:18420"/>
    </cofactor>
</comment>
<comment type="similarity">
    <text evidence="2">Belongs to the HAM1 NTPase family.</text>
</comment>
<evidence type="ECO:0000256" key="16">
    <source>
        <dbReference type="ARBA" id="ARBA00083635"/>
    </source>
</evidence>
<accession>A0A0F8X7D9</accession>
<evidence type="ECO:0000256" key="12">
    <source>
        <dbReference type="ARBA" id="ARBA00071289"/>
    </source>
</evidence>
<keyword evidence="8" id="KW-0546">Nucleotide metabolism</keyword>
<comment type="catalytic activity">
    <reaction evidence="10">
        <text>XTP + H2O = XMP + diphosphate + H(+)</text>
        <dbReference type="Rhea" id="RHEA:28610"/>
        <dbReference type="ChEBI" id="CHEBI:15377"/>
        <dbReference type="ChEBI" id="CHEBI:15378"/>
        <dbReference type="ChEBI" id="CHEBI:33019"/>
        <dbReference type="ChEBI" id="CHEBI:57464"/>
        <dbReference type="ChEBI" id="CHEBI:61314"/>
        <dbReference type="EC" id="3.6.1.66"/>
    </reaction>
</comment>
<evidence type="ECO:0000256" key="14">
    <source>
        <dbReference type="ARBA" id="ARBA00078805"/>
    </source>
</evidence>
<evidence type="ECO:0000256" key="9">
    <source>
        <dbReference type="ARBA" id="ARBA00051875"/>
    </source>
</evidence>
<dbReference type="GO" id="GO:0009146">
    <property type="term" value="P:purine nucleoside triphosphate catabolic process"/>
    <property type="evidence" value="ECO:0007669"/>
    <property type="project" value="UniProtKB-ARBA"/>
</dbReference>